<dbReference type="PROSITE" id="PS51352">
    <property type="entry name" value="THIOREDOXIN_2"/>
    <property type="match status" value="1"/>
</dbReference>
<gene>
    <name evidence="7" type="ORF">C7444_12030</name>
</gene>
<evidence type="ECO:0000313" key="8">
    <source>
        <dbReference type="Proteomes" id="UP000247811"/>
    </source>
</evidence>
<dbReference type="Proteomes" id="UP000247811">
    <property type="component" value="Unassembled WGS sequence"/>
</dbReference>
<organism evidence="7 8">
    <name type="scientific">Sphaerotilus hippei</name>
    <dbReference type="NCBI Taxonomy" id="744406"/>
    <lineage>
        <taxon>Bacteria</taxon>
        <taxon>Pseudomonadati</taxon>
        <taxon>Pseudomonadota</taxon>
        <taxon>Betaproteobacteria</taxon>
        <taxon>Burkholderiales</taxon>
        <taxon>Sphaerotilaceae</taxon>
        <taxon>Sphaerotilus</taxon>
    </lineage>
</organism>
<dbReference type="InterPro" id="IPR013740">
    <property type="entry name" value="Redoxin"/>
</dbReference>
<dbReference type="RefSeq" id="WP_110402086.1">
    <property type="nucleotide sequence ID" value="NZ_QJJS01000020.1"/>
</dbReference>
<accession>A0A318GVT5</accession>
<dbReference type="OrthoDB" id="9811352at2"/>
<evidence type="ECO:0000313" key="7">
    <source>
        <dbReference type="EMBL" id="PXW93378.1"/>
    </source>
</evidence>
<name>A0A318GVT5_9BURK</name>
<dbReference type="NCBIfam" id="TIGR00385">
    <property type="entry name" value="dsbE"/>
    <property type="match status" value="1"/>
</dbReference>
<dbReference type="EMBL" id="QJJS01000020">
    <property type="protein sequence ID" value="PXW93378.1"/>
    <property type="molecule type" value="Genomic_DNA"/>
</dbReference>
<evidence type="ECO:0000256" key="4">
    <source>
        <dbReference type="ARBA" id="ARBA00023157"/>
    </source>
</evidence>
<comment type="caution">
    <text evidence="7">The sequence shown here is derived from an EMBL/GenBank/DDBJ whole genome shotgun (WGS) entry which is preliminary data.</text>
</comment>
<comment type="similarity">
    <text evidence="2">Belongs to the thioredoxin family. DsbE subfamily.</text>
</comment>
<evidence type="ECO:0000259" key="6">
    <source>
        <dbReference type="PROSITE" id="PS51352"/>
    </source>
</evidence>
<dbReference type="CDD" id="cd03010">
    <property type="entry name" value="TlpA_like_DsbE"/>
    <property type="match status" value="1"/>
</dbReference>
<dbReference type="GO" id="GO:0015036">
    <property type="term" value="F:disulfide oxidoreductase activity"/>
    <property type="evidence" value="ECO:0007669"/>
    <property type="project" value="InterPro"/>
</dbReference>
<dbReference type="InterPro" id="IPR013766">
    <property type="entry name" value="Thioredoxin_domain"/>
</dbReference>
<keyword evidence="8" id="KW-1185">Reference proteome</keyword>
<dbReference type="InterPro" id="IPR004799">
    <property type="entry name" value="Periplasmic_diS_OxRdtase_DsbE"/>
</dbReference>
<comment type="subcellular location">
    <subcellularLocation>
        <location evidence="1">Cell envelope</location>
    </subcellularLocation>
</comment>
<dbReference type="Gene3D" id="3.40.30.10">
    <property type="entry name" value="Glutaredoxin"/>
    <property type="match status" value="1"/>
</dbReference>
<evidence type="ECO:0000256" key="1">
    <source>
        <dbReference type="ARBA" id="ARBA00004196"/>
    </source>
</evidence>
<keyword evidence="4" id="KW-1015">Disulfide bond</keyword>
<dbReference type="InterPro" id="IPR050553">
    <property type="entry name" value="Thioredoxin_ResA/DsbE_sf"/>
</dbReference>
<dbReference type="GO" id="GO:0017004">
    <property type="term" value="P:cytochrome complex assembly"/>
    <property type="evidence" value="ECO:0007669"/>
    <property type="project" value="UniProtKB-KW"/>
</dbReference>
<dbReference type="AlphaFoldDB" id="A0A318GVT5"/>
<dbReference type="SUPFAM" id="SSF52833">
    <property type="entry name" value="Thioredoxin-like"/>
    <property type="match status" value="1"/>
</dbReference>
<proteinExistence type="inferred from homology"/>
<keyword evidence="3" id="KW-0201">Cytochrome c-type biogenesis</keyword>
<evidence type="ECO:0000256" key="2">
    <source>
        <dbReference type="ARBA" id="ARBA00007758"/>
    </source>
</evidence>
<feature type="domain" description="Thioredoxin" evidence="6">
    <location>
        <begin position="45"/>
        <end position="188"/>
    </location>
</feature>
<dbReference type="PANTHER" id="PTHR42852">
    <property type="entry name" value="THIOL:DISULFIDE INTERCHANGE PROTEIN DSBE"/>
    <property type="match status" value="1"/>
</dbReference>
<sequence length="190" mass="20648">MSATPIDTPARRPRWGLWATAAVLAALLGLLAAGMTRDPRELPSVRIGKPWPAMVLPQLDDPAPLDPAQWRGQARIVNLWASWCSSCREEHPALMALAAELRAQGRGGQLIGLNYKDRTADAQAFLQRLGNPFSTSVVDADGRLGIELGVYGAPETYVIDARGLILYRHVGPLTPEVIRTQLLPRLKDGA</sequence>
<dbReference type="Pfam" id="PF08534">
    <property type="entry name" value="Redoxin"/>
    <property type="match status" value="1"/>
</dbReference>
<dbReference type="InterPro" id="IPR036249">
    <property type="entry name" value="Thioredoxin-like_sf"/>
</dbReference>
<evidence type="ECO:0000256" key="5">
    <source>
        <dbReference type="ARBA" id="ARBA00023284"/>
    </source>
</evidence>
<keyword evidence="5" id="KW-0676">Redox-active center</keyword>
<reference evidence="7 8" key="1">
    <citation type="submission" date="2018-05" db="EMBL/GenBank/DDBJ databases">
        <title>Genomic Encyclopedia of Type Strains, Phase IV (KMG-IV): sequencing the most valuable type-strain genomes for metagenomic binning, comparative biology and taxonomic classification.</title>
        <authorList>
            <person name="Goeker M."/>
        </authorList>
    </citation>
    <scope>NUCLEOTIDE SEQUENCE [LARGE SCALE GENOMIC DNA]</scope>
    <source>
        <strain evidence="7 8">DSM 566</strain>
    </source>
</reference>
<protein>
    <submittedName>
        <fullName evidence="7">Cytochrome c biogenesis protein CcmG/thiol:disulfide interchange protein DsbE</fullName>
    </submittedName>
</protein>
<dbReference type="PANTHER" id="PTHR42852:SF6">
    <property type="entry name" value="THIOL:DISULFIDE INTERCHANGE PROTEIN DSBE"/>
    <property type="match status" value="1"/>
</dbReference>
<dbReference type="GO" id="GO:0030288">
    <property type="term" value="C:outer membrane-bounded periplasmic space"/>
    <property type="evidence" value="ECO:0007669"/>
    <property type="project" value="InterPro"/>
</dbReference>
<evidence type="ECO:0000256" key="3">
    <source>
        <dbReference type="ARBA" id="ARBA00022748"/>
    </source>
</evidence>